<dbReference type="Proteomes" id="UP000070371">
    <property type="component" value="Chromosome"/>
</dbReference>
<dbReference type="InterPro" id="IPR046357">
    <property type="entry name" value="PPIase_dom_sf"/>
</dbReference>
<dbReference type="Pfam" id="PF13145">
    <property type="entry name" value="Rotamase_2"/>
    <property type="match status" value="1"/>
</dbReference>
<keyword evidence="11" id="KW-0812">Transmembrane</keyword>
<keyword evidence="11" id="KW-1133">Transmembrane helix</keyword>
<dbReference type="PANTHER" id="PTHR47245:SF1">
    <property type="entry name" value="FOLDASE PROTEIN PRSA"/>
    <property type="match status" value="1"/>
</dbReference>
<organism evidence="13 14">
    <name type="scientific">Falsihalocynthiibacter arcticus</name>
    <dbReference type="NCBI Taxonomy" id="1579316"/>
    <lineage>
        <taxon>Bacteria</taxon>
        <taxon>Pseudomonadati</taxon>
        <taxon>Pseudomonadota</taxon>
        <taxon>Alphaproteobacteria</taxon>
        <taxon>Rhodobacterales</taxon>
        <taxon>Roseobacteraceae</taxon>
        <taxon>Falsihalocynthiibacter</taxon>
    </lineage>
</organism>
<evidence type="ECO:0000256" key="7">
    <source>
        <dbReference type="ARBA" id="ARBA00023235"/>
    </source>
</evidence>
<evidence type="ECO:0000256" key="2">
    <source>
        <dbReference type="ARBA" id="ARBA00007656"/>
    </source>
</evidence>
<accession>A0A126V554</accession>
<keyword evidence="7 10" id="KW-0413">Isomerase</keyword>
<dbReference type="GO" id="GO:0003755">
    <property type="term" value="F:peptidyl-prolyl cis-trans isomerase activity"/>
    <property type="evidence" value="ECO:0007669"/>
    <property type="project" value="UniProtKB-KW"/>
</dbReference>
<keyword evidence="11" id="KW-0472">Membrane</keyword>
<dbReference type="Gene3D" id="3.10.50.40">
    <property type="match status" value="1"/>
</dbReference>
<sequence>MTSNNHPDQGTFAKLLRDPFVHFALGGLVVFAAWYAFKEDEVLSRTDDMVIEITEGDLRQIGVVMMSQGRDLPSPDQMRELAHQEALQRVLAREAIALGLDQNDEIISRRLAQKMDFLLTDLAALTEPTADELKEWYADNADLFALPPRVSFSHLYFSQDERGLEGAKTAAEGLLPDLANTNPYDPDLKGAADRFMFHDYYGGRAPDDIAREFGPSFAQEVFALPSGSWQGPIRSGYGWHLVWVDTLEQGNTAPFETVEDDVRAAWLQDRYLEIRDRAYDEMLSRYEIVMADPESVSYSPAQGGDNGAFGQ</sequence>
<dbReference type="RefSeq" id="WP_052275091.1">
    <property type="nucleotide sequence ID" value="NZ_CP014327.1"/>
</dbReference>
<comment type="similarity">
    <text evidence="2">Belongs to the PpiC/parvulin rotamase family.</text>
</comment>
<gene>
    <name evidence="13" type="ORF">RC74_21005</name>
</gene>
<comment type="catalytic activity">
    <reaction evidence="1">
        <text>[protein]-peptidylproline (omega=180) = [protein]-peptidylproline (omega=0)</text>
        <dbReference type="Rhea" id="RHEA:16237"/>
        <dbReference type="Rhea" id="RHEA-COMP:10747"/>
        <dbReference type="Rhea" id="RHEA-COMP:10748"/>
        <dbReference type="ChEBI" id="CHEBI:83833"/>
        <dbReference type="ChEBI" id="CHEBI:83834"/>
        <dbReference type="EC" id="5.2.1.8"/>
    </reaction>
</comment>
<feature type="domain" description="PpiC" evidence="12">
    <location>
        <begin position="147"/>
        <end position="246"/>
    </location>
</feature>
<dbReference type="EMBL" id="CP014327">
    <property type="protein sequence ID" value="AML53403.1"/>
    <property type="molecule type" value="Genomic_DNA"/>
</dbReference>
<evidence type="ECO:0000259" key="12">
    <source>
        <dbReference type="PROSITE" id="PS50198"/>
    </source>
</evidence>
<evidence type="ECO:0000313" key="13">
    <source>
        <dbReference type="EMBL" id="AML53403.1"/>
    </source>
</evidence>
<evidence type="ECO:0000256" key="11">
    <source>
        <dbReference type="SAM" id="Phobius"/>
    </source>
</evidence>
<dbReference type="KEGG" id="hat:RC74_21005"/>
<protein>
    <recommendedName>
        <fullName evidence="4">Parvulin-like PPIase</fullName>
        <ecNumber evidence="3">5.2.1.8</ecNumber>
    </recommendedName>
    <alternativeName>
        <fullName evidence="8">Peptidyl-prolyl cis-trans isomerase plp</fullName>
    </alternativeName>
    <alternativeName>
        <fullName evidence="9">Rotamase plp</fullName>
    </alternativeName>
</protein>
<evidence type="ECO:0000313" key="14">
    <source>
        <dbReference type="Proteomes" id="UP000070371"/>
    </source>
</evidence>
<reference evidence="13 14" key="1">
    <citation type="submission" date="2016-02" db="EMBL/GenBank/DDBJ databases">
        <title>Complete genome sequence of Halocynthiibacter arcticus PAMC 20958t from arctic marine sediment.</title>
        <authorList>
            <person name="Lee Y.M."/>
            <person name="Baek K."/>
            <person name="Lee H.K."/>
            <person name="Shin S.C."/>
        </authorList>
    </citation>
    <scope>NUCLEOTIDE SEQUENCE [LARGE SCALE GENOMIC DNA]</scope>
    <source>
        <strain evidence="13">PAMC 20958</strain>
    </source>
</reference>
<evidence type="ECO:0000256" key="6">
    <source>
        <dbReference type="ARBA" id="ARBA00023110"/>
    </source>
</evidence>
<dbReference type="AlphaFoldDB" id="A0A126V554"/>
<evidence type="ECO:0000256" key="4">
    <source>
        <dbReference type="ARBA" id="ARBA00018370"/>
    </source>
</evidence>
<keyword evidence="5" id="KW-0732">Signal</keyword>
<dbReference type="InterPro" id="IPR000297">
    <property type="entry name" value="PPIase_PpiC"/>
</dbReference>
<keyword evidence="6 10" id="KW-0697">Rotamase</keyword>
<dbReference type="InterPro" id="IPR050245">
    <property type="entry name" value="PrsA_foldase"/>
</dbReference>
<feature type="transmembrane region" description="Helical" evidence="11">
    <location>
        <begin position="20"/>
        <end position="37"/>
    </location>
</feature>
<name>A0A126V554_9RHOB</name>
<evidence type="ECO:0000256" key="5">
    <source>
        <dbReference type="ARBA" id="ARBA00022729"/>
    </source>
</evidence>
<evidence type="ECO:0000256" key="1">
    <source>
        <dbReference type="ARBA" id="ARBA00000971"/>
    </source>
</evidence>
<dbReference type="PANTHER" id="PTHR47245">
    <property type="entry name" value="PEPTIDYLPROLYL ISOMERASE"/>
    <property type="match status" value="1"/>
</dbReference>
<proteinExistence type="inferred from homology"/>
<dbReference type="OrthoDB" id="196786at2"/>
<dbReference type="PROSITE" id="PS50198">
    <property type="entry name" value="PPIC_PPIASE_2"/>
    <property type="match status" value="1"/>
</dbReference>
<evidence type="ECO:0000256" key="10">
    <source>
        <dbReference type="PROSITE-ProRule" id="PRU00278"/>
    </source>
</evidence>
<keyword evidence="14" id="KW-1185">Reference proteome</keyword>
<dbReference type="SUPFAM" id="SSF54534">
    <property type="entry name" value="FKBP-like"/>
    <property type="match status" value="1"/>
</dbReference>
<evidence type="ECO:0000256" key="3">
    <source>
        <dbReference type="ARBA" id="ARBA00013194"/>
    </source>
</evidence>
<dbReference type="STRING" id="1579316.RC74_21005"/>
<evidence type="ECO:0000256" key="9">
    <source>
        <dbReference type="ARBA" id="ARBA00031484"/>
    </source>
</evidence>
<evidence type="ECO:0000256" key="8">
    <source>
        <dbReference type="ARBA" id="ARBA00030642"/>
    </source>
</evidence>
<dbReference type="EC" id="5.2.1.8" evidence="3"/>